<comment type="caution">
    <text evidence="1">The sequence shown here is derived from an EMBL/GenBank/DDBJ whole genome shotgun (WGS) entry which is preliminary data.</text>
</comment>
<sequence>MVAAAPGCMVTAGPASGPIVAWAQIADPQSPGGVRVDPVWIAGGRTWTPDQYRAATGTHSAVTITAP</sequence>
<protein>
    <submittedName>
        <fullName evidence="1">Uncharacterized protein</fullName>
    </submittedName>
</protein>
<dbReference type="RefSeq" id="WP_330792894.1">
    <property type="nucleotide sequence ID" value="NZ_JAZEWV010000002.1"/>
</dbReference>
<gene>
    <name evidence="1" type="ORF">V2S66_03330</name>
</gene>
<accession>A0ABU7P5B2</accession>
<dbReference type="Proteomes" id="UP001344658">
    <property type="component" value="Unassembled WGS sequence"/>
</dbReference>
<evidence type="ECO:0000313" key="1">
    <source>
        <dbReference type="EMBL" id="MEE4541000.1"/>
    </source>
</evidence>
<evidence type="ECO:0000313" key="2">
    <source>
        <dbReference type="Proteomes" id="UP001344658"/>
    </source>
</evidence>
<name>A0ABU7P5B2_9ACTN</name>
<dbReference type="EMBL" id="JAZEWV010000002">
    <property type="protein sequence ID" value="MEE4541000.1"/>
    <property type="molecule type" value="Genomic_DNA"/>
</dbReference>
<proteinExistence type="predicted"/>
<reference evidence="1 2" key="1">
    <citation type="submission" date="2023-12" db="EMBL/GenBank/DDBJ databases">
        <title>Streptomyces sp. V4-01.</title>
        <authorList>
            <person name="Somphong A."/>
            <person name="Phongsopitanun W."/>
        </authorList>
    </citation>
    <scope>NUCLEOTIDE SEQUENCE [LARGE SCALE GENOMIC DNA]</scope>
    <source>
        <strain evidence="1 2">V4-01</strain>
    </source>
</reference>
<organism evidence="1 2">
    <name type="scientific">Actinacidiphila polyblastidii</name>
    <dbReference type="NCBI Taxonomy" id="3110430"/>
    <lineage>
        <taxon>Bacteria</taxon>
        <taxon>Bacillati</taxon>
        <taxon>Actinomycetota</taxon>
        <taxon>Actinomycetes</taxon>
        <taxon>Kitasatosporales</taxon>
        <taxon>Streptomycetaceae</taxon>
        <taxon>Actinacidiphila</taxon>
    </lineage>
</organism>
<keyword evidence="2" id="KW-1185">Reference proteome</keyword>